<dbReference type="EMBL" id="MK072067">
    <property type="protein sequence ID" value="AYV77896.1"/>
    <property type="molecule type" value="Genomic_DNA"/>
</dbReference>
<protein>
    <submittedName>
        <fullName evidence="4">Uncharacterized protein</fullName>
    </submittedName>
</protein>
<name>A0A3G4ZSM2_9VIRU</name>
<organism evidence="4">
    <name type="scientific">Edafosvirus sp</name>
    <dbReference type="NCBI Taxonomy" id="2487765"/>
    <lineage>
        <taxon>Viruses</taxon>
        <taxon>Varidnaviria</taxon>
        <taxon>Bamfordvirae</taxon>
        <taxon>Nucleocytoviricota</taxon>
        <taxon>Megaviricetes</taxon>
        <taxon>Imitervirales</taxon>
        <taxon>Mimiviridae</taxon>
        <taxon>Klosneuvirinae</taxon>
    </lineage>
</organism>
<evidence type="ECO:0000313" key="4">
    <source>
        <dbReference type="EMBL" id="AYV77896.1"/>
    </source>
</evidence>
<evidence type="ECO:0000256" key="3">
    <source>
        <dbReference type="ARBA" id="ARBA00022844"/>
    </source>
</evidence>
<sequence>MTLVELCDAVIKEIKQKLIRDINNIILEYVNIHTLAEKFKSKANTFRNDFCNPLFKFKSKEDDDIMIDLLHNKYWELNNIEEESFILTGNPDFGRKVFAGITGINNKFIQNKSAGQFIMPSYFYNNFILCLKINKLLDIKDIIRRVELEIGGYRIDVIYGNVFDILYELHQLKFKITHNDDDIYYHYEIPIPFDAVVNKKAIPLLYFNEIRLNFEFTQQSKDIHMIDAEVLCNELTVIPKIETCELTLEKPFRTPIIQLQFTGSETMIAGASKYETKLFFNHEIYCIFLHFETYTEEQLITEEILDNIDLYIDHKVYLNKFKPKMISNLPGKYIIPLHDKNLINFSTMDWTNRLILNLKKPLESHILVSVYALSINGLAYKCSDGKYNKSGLCYGS</sequence>
<evidence type="ECO:0000256" key="2">
    <source>
        <dbReference type="ARBA" id="ARBA00022561"/>
    </source>
</evidence>
<reference evidence="4" key="1">
    <citation type="submission" date="2018-10" db="EMBL/GenBank/DDBJ databases">
        <title>Hidden diversity of soil giant viruses.</title>
        <authorList>
            <person name="Schulz F."/>
            <person name="Alteio L."/>
            <person name="Goudeau D."/>
            <person name="Ryan E.M."/>
            <person name="Malmstrom R.R."/>
            <person name="Blanchard J."/>
            <person name="Woyke T."/>
        </authorList>
    </citation>
    <scope>NUCLEOTIDE SEQUENCE</scope>
    <source>
        <strain evidence="4">EDV1</strain>
    </source>
</reference>
<comment type="subcellular location">
    <subcellularLocation>
        <location evidence="1">Virion</location>
    </subcellularLocation>
</comment>
<dbReference type="InterPro" id="IPR016112">
    <property type="entry name" value="VP_dsDNA_II"/>
</dbReference>
<proteinExistence type="predicted"/>
<evidence type="ECO:0000256" key="1">
    <source>
        <dbReference type="ARBA" id="ARBA00004328"/>
    </source>
</evidence>
<keyword evidence="3" id="KW-0946">Virion</keyword>
<dbReference type="SUPFAM" id="SSF49749">
    <property type="entry name" value="Group II dsDNA viruses VP"/>
    <property type="match status" value="1"/>
</dbReference>
<gene>
    <name evidence="4" type="ORF">Edafosvirus2_75</name>
</gene>
<dbReference type="GO" id="GO:0019028">
    <property type="term" value="C:viral capsid"/>
    <property type="evidence" value="ECO:0007669"/>
    <property type="project" value="UniProtKB-KW"/>
</dbReference>
<dbReference type="Gene3D" id="2.70.9.10">
    <property type="entry name" value="Adenovirus Type 2 Hexon, domain 4"/>
    <property type="match status" value="1"/>
</dbReference>
<accession>A0A3G4ZSM2</accession>
<keyword evidence="2" id="KW-0167">Capsid protein</keyword>